<evidence type="ECO:0000259" key="4">
    <source>
        <dbReference type="PROSITE" id="PS50059"/>
    </source>
</evidence>
<feature type="domain" description="PPIase FKBP-type" evidence="4">
    <location>
        <begin position="108"/>
        <end position="198"/>
    </location>
</feature>
<dbReference type="AlphaFoldDB" id="A0AA36D900"/>
<sequence>MLGFLPYFVLLVSFVAIREEQKLKWKDDDGLEVKIIKPDQGRGCKLKSQEGDCPLEQYYRLTDKEGRKLEAISERSHTHLPSEKGGLLPIWSELSDSETREVNATSVVEDQTLYYTVQLVDLFRPNPGEKWTDEDGLVIETEQSLTRRGLVMPPSSSVSETMKIIKGMDRAMTAMCEGERRKVIIPYELGYGEEGRPI</sequence>
<feature type="chain" id="PRO_5041263285" description="peptidylprolyl isomerase" evidence="3">
    <location>
        <begin position="18"/>
        <end position="198"/>
    </location>
</feature>
<accession>A0AA36D900</accession>
<dbReference type="PROSITE" id="PS50059">
    <property type="entry name" value="FKBP_PPIASE"/>
    <property type="match status" value="1"/>
</dbReference>
<evidence type="ECO:0000313" key="6">
    <source>
        <dbReference type="Proteomes" id="UP001177023"/>
    </source>
</evidence>
<comment type="catalytic activity">
    <reaction evidence="2">
        <text>[protein]-peptidylproline (omega=180) = [protein]-peptidylproline (omega=0)</text>
        <dbReference type="Rhea" id="RHEA:16237"/>
        <dbReference type="Rhea" id="RHEA-COMP:10747"/>
        <dbReference type="Rhea" id="RHEA-COMP:10748"/>
        <dbReference type="ChEBI" id="CHEBI:83833"/>
        <dbReference type="ChEBI" id="CHEBI:83834"/>
        <dbReference type="EC" id="5.2.1.8"/>
    </reaction>
</comment>
<dbReference type="Proteomes" id="UP001177023">
    <property type="component" value="Unassembled WGS sequence"/>
</dbReference>
<comment type="caution">
    <text evidence="5">The sequence shown here is derived from an EMBL/GenBank/DDBJ whole genome shotgun (WGS) entry which is preliminary data.</text>
</comment>
<reference evidence="5" key="1">
    <citation type="submission" date="2023-06" db="EMBL/GenBank/DDBJ databases">
        <authorList>
            <person name="Delattre M."/>
        </authorList>
    </citation>
    <scope>NUCLEOTIDE SEQUENCE</scope>
    <source>
        <strain evidence="5">AF72</strain>
    </source>
</reference>
<feature type="non-terminal residue" evidence="5">
    <location>
        <position position="1"/>
    </location>
</feature>
<dbReference type="InterPro" id="IPR051989">
    <property type="entry name" value="FKBP-like_isomerase"/>
</dbReference>
<evidence type="ECO:0000256" key="3">
    <source>
        <dbReference type="SAM" id="SignalP"/>
    </source>
</evidence>
<dbReference type="GO" id="GO:0003755">
    <property type="term" value="F:peptidyl-prolyl cis-trans isomerase activity"/>
    <property type="evidence" value="ECO:0007669"/>
    <property type="project" value="UniProtKB-KW"/>
</dbReference>
<proteinExistence type="predicted"/>
<dbReference type="PANTHER" id="PTHR46046">
    <property type="entry name" value="PEPTIDYLPROLYL ISOMERASE"/>
    <property type="match status" value="1"/>
</dbReference>
<protein>
    <recommendedName>
        <fullName evidence="2">peptidylprolyl isomerase</fullName>
        <ecNumber evidence="2">5.2.1.8</ecNumber>
    </recommendedName>
</protein>
<dbReference type="GO" id="GO:0005783">
    <property type="term" value="C:endoplasmic reticulum"/>
    <property type="evidence" value="ECO:0007669"/>
    <property type="project" value="TreeGrafter"/>
</dbReference>
<evidence type="ECO:0000256" key="1">
    <source>
        <dbReference type="ARBA" id="ARBA00022737"/>
    </source>
</evidence>
<keyword evidence="2" id="KW-0697">Rotamase</keyword>
<dbReference type="PANTHER" id="PTHR46046:SF5">
    <property type="entry name" value="PEPTIDYLPROLYL ISOMERASE"/>
    <property type="match status" value="1"/>
</dbReference>
<keyword evidence="1" id="KW-0677">Repeat</keyword>
<evidence type="ECO:0000313" key="5">
    <source>
        <dbReference type="EMBL" id="CAJ0582991.1"/>
    </source>
</evidence>
<dbReference type="InterPro" id="IPR046357">
    <property type="entry name" value="PPIase_dom_sf"/>
</dbReference>
<keyword evidence="2" id="KW-0413">Isomerase</keyword>
<organism evidence="5 6">
    <name type="scientific">Mesorhabditis spiculigera</name>
    <dbReference type="NCBI Taxonomy" id="96644"/>
    <lineage>
        <taxon>Eukaryota</taxon>
        <taxon>Metazoa</taxon>
        <taxon>Ecdysozoa</taxon>
        <taxon>Nematoda</taxon>
        <taxon>Chromadorea</taxon>
        <taxon>Rhabditida</taxon>
        <taxon>Rhabditina</taxon>
        <taxon>Rhabditomorpha</taxon>
        <taxon>Rhabditoidea</taxon>
        <taxon>Rhabditidae</taxon>
        <taxon>Mesorhabditinae</taxon>
        <taxon>Mesorhabditis</taxon>
    </lineage>
</organism>
<dbReference type="InterPro" id="IPR001179">
    <property type="entry name" value="PPIase_FKBP_dom"/>
</dbReference>
<dbReference type="EC" id="5.2.1.8" evidence="2"/>
<keyword evidence="3" id="KW-0732">Signal</keyword>
<dbReference type="Gene3D" id="3.10.50.40">
    <property type="match status" value="1"/>
</dbReference>
<dbReference type="SUPFAM" id="SSF54534">
    <property type="entry name" value="FKBP-like"/>
    <property type="match status" value="1"/>
</dbReference>
<dbReference type="EMBL" id="CATQJA010002665">
    <property type="protein sequence ID" value="CAJ0582991.1"/>
    <property type="molecule type" value="Genomic_DNA"/>
</dbReference>
<feature type="signal peptide" evidence="3">
    <location>
        <begin position="1"/>
        <end position="17"/>
    </location>
</feature>
<evidence type="ECO:0000256" key="2">
    <source>
        <dbReference type="PROSITE-ProRule" id="PRU00277"/>
    </source>
</evidence>
<keyword evidence="6" id="KW-1185">Reference proteome</keyword>
<dbReference type="Pfam" id="PF00254">
    <property type="entry name" value="FKBP_C"/>
    <property type="match status" value="1"/>
</dbReference>
<gene>
    <name evidence="5" type="ORF">MSPICULIGERA_LOCUS21111</name>
</gene>
<name>A0AA36D900_9BILA</name>